<dbReference type="AlphaFoldDB" id="A0A841G9P9"/>
<reference evidence="2 3" key="1">
    <citation type="submission" date="2020-08" db="EMBL/GenBank/DDBJ databases">
        <title>Genomic Encyclopedia of Type Strains, Phase IV (KMG-IV): sequencing the most valuable type-strain genomes for metagenomic binning, comparative biology and taxonomic classification.</title>
        <authorList>
            <person name="Goeker M."/>
        </authorList>
    </citation>
    <scope>NUCLEOTIDE SEQUENCE [LARGE SCALE GENOMIC DNA]</scope>
    <source>
        <strain evidence="2 3">DSM 22975</strain>
    </source>
</reference>
<name>A0A841G9P9_9GAMM</name>
<organism evidence="2 3">
    <name type="scientific">Tolumonas osonensis</name>
    <dbReference type="NCBI Taxonomy" id="675874"/>
    <lineage>
        <taxon>Bacteria</taxon>
        <taxon>Pseudomonadati</taxon>
        <taxon>Pseudomonadota</taxon>
        <taxon>Gammaproteobacteria</taxon>
        <taxon>Aeromonadales</taxon>
        <taxon>Aeromonadaceae</taxon>
        <taxon>Tolumonas</taxon>
    </lineage>
</organism>
<keyword evidence="3" id="KW-1185">Reference proteome</keyword>
<dbReference type="Proteomes" id="UP000585721">
    <property type="component" value="Unassembled WGS sequence"/>
</dbReference>
<protein>
    <submittedName>
        <fullName evidence="2">Uncharacterized protein</fullName>
    </submittedName>
</protein>
<keyword evidence="1" id="KW-0732">Signal</keyword>
<dbReference type="EMBL" id="JACHGR010000005">
    <property type="protein sequence ID" value="MBB6055768.1"/>
    <property type="molecule type" value="Genomic_DNA"/>
</dbReference>
<feature type="chain" id="PRO_5032348737" evidence="1">
    <location>
        <begin position="21"/>
        <end position="92"/>
    </location>
</feature>
<gene>
    <name evidence="2" type="ORF">HNR75_001686</name>
</gene>
<evidence type="ECO:0000256" key="1">
    <source>
        <dbReference type="SAM" id="SignalP"/>
    </source>
</evidence>
<accession>A0A841G9P9</accession>
<comment type="caution">
    <text evidence="2">The sequence shown here is derived from an EMBL/GenBank/DDBJ whole genome shotgun (WGS) entry which is preliminary data.</text>
</comment>
<feature type="signal peptide" evidence="1">
    <location>
        <begin position="1"/>
        <end position="20"/>
    </location>
</feature>
<sequence>MRTFLLTALVALTFSSFSFSSTDMYLASNDDYDVGGGGTYHSPDGLAPQKECTTECTSEYHACTADCFRDDILLMGGCIAGCKMNNCSTHCE</sequence>
<evidence type="ECO:0000313" key="3">
    <source>
        <dbReference type="Proteomes" id="UP000585721"/>
    </source>
</evidence>
<evidence type="ECO:0000313" key="2">
    <source>
        <dbReference type="EMBL" id="MBB6055768.1"/>
    </source>
</evidence>
<proteinExistence type="predicted"/>